<evidence type="ECO:0000313" key="7">
    <source>
        <dbReference type="Proteomes" id="UP001141259"/>
    </source>
</evidence>
<gene>
    <name evidence="6" type="ORF">NZH93_44700</name>
</gene>
<dbReference type="Gene3D" id="3.40.190.290">
    <property type="match status" value="1"/>
</dbReference>
<evidence type="ECO:0000313" key="6">
    <source>
        <dbReference type="EMBL" id="MCS7483979.1"/>
    </source>
</evidence>
<keyword evidence="3" id="KW-0238">DNA-binding</keyword>
<dbReference type="InterPro" id="IPR036388">
    <property type="entry name" value="WH-like_DNA-bd_sf"/>
</dbReference>
<dbReference type="GO" id="GO:0005829">
    <property type="term" value="C:cytosol"/>
    <property type="evidence" value="ECO:0007669"/>
    <property type="project" value="TreeGrafter"/>
</dbReference>
<dbReference type="PRINTS" id="PR00039">
    <property type="entry name" value="HTHLYSR"/>
</dbReference>
<comment type="similarity">
    <text evidence="1">Belongs to the LysR transcriptional regulatory family.</text>
</comment>
<reference evidence="6" key="1">
    <citation type="submission" date="2022-08" db="EMBL/GenBank/DDBJ databases">
        <authorList>
            <person name="Tistechok S."/>
            <person name="Samborskyy M."/>
            <person name="Roman I."/>
        </authorList>
    </citation>
    <scope>NUCLEOTIDE SEQUENCE</scope>
    <source>
        <strain evidence="6">DSM 103496</strain>
    </source>
</reference>
<keyword evidence="7" id="KW-1185">Reference proteome</keyword>
<dbReference type="FunFam" id="1.10.10.10:FF:000001">
    <property type="entry name" value="LysR family transcriptional regulator"/>
    <property type="match status" value="1"/>
</dbReference>
<dbReference type="SUPFAM" id="SSF53850">
    <property type="entry name" value="Periplasmic binding protein-like II"/>
    <property type="match status" value="1"/>
</dbReference>
<evidence type="ECO:0000256" key="2">
    <source>
        <dbReference type="ARBA" id="ARBA00023015"/>
    </source>
</evidence>
<dbReference type="InterPro" id="IPR036390">
    <property type="entry name" value="WH_DNA-bd_sf"/>
</dbReference>
<evidence type="ECO:0000256" key="1">
    <source>
        <dbReference type="ARBA" id="ARBA00009437"/>
    </source>
</evidence>
<dbReference type="PANTHER" id="PTHR30419">
    <property type="entry name" value="HTH-TYPE TRANSCRIPTIONAL REGULATOR YBHD"/>
    <property type="match status" value="1"/>
</dbReference>
<comment type="caution">
    <text evidence="6">The sequence shown here is derived from an EMBL/GenBank/DDBJ whole genome shotgun (WGS) entry which is preliminary data.</text>
</comment>
<dbReference type="Pfam" id="PF03466">
    <property type="entry name" value="LysR_substrate"/>
    <property type="match status" value="1"/>
</dbReference>
<sequence>MDARQLEHFLAVVDHGGVHKAAQALFLAQPSLSQSIRALERDLGHDLFHRVGRRLVLTQAGDALVEPARRVVRGLASARSSVDAAAGLETGRVEVAAMPSQAVEPLSAVIGAFTARHPGLTVAIRAAATAGAVVEMVRTGVTEVGLLASSEPVGSVGVVLEDFGTQRFVLVAPPDWPVPAGGVVRRADLAGQRLVVGQVGTGMRALVEDIRAEGVELTAVVESEHREAILPLVLGGVGIAVLADSWAPLARQAGALVLDLEPPAHLRLALVRRRQAPSPAAEAFLAAARSVR</sequence>
<keyword evidence="2" id="KW-0805">Transcription regulation</keyword>
<dbReference type="RefSeq" id="WP_259629431.1">
    <property type="nucleotide sequence ID" value="NZ_JANYMP010000039.1"/>
</dbReference>
<evidence type="ECO:0000259" key="5">
    <source>
        <dbReference type="PROSITE" id="PS50931"/>
    </source>
</evidence>
<dbReference type="InterPro" id="IPR000847">
    <property type="entry name" value="LysR_HTH_N"/>
</dbReference>
<dbReference type="SUPFAM" id="SSF46785">
    <property type="entry name" value="Winged helix' DNA-binding domain"/>
    <property type="match status" value="1"/>
</dbReference>
<organism evidence="6 7">
    <name type="scientific">Umezawaea endophytica</name>
    <dbReference type="NCBI Taxonomy" id="1654476"/>
    <lineage>
        <taxon>Bacteria</taxon>
        <taxon>Bacillati</taxon>
        <taxon>Actinomycetota</taxon>
        <taxon>Actinomycetes</taxon>
        <taxon>Pseudonocardiales</taxon>
        <taxon>Pseudonocardiaceae</taxon>
        <taxon>Umezawaea</taxon>
    </lineage>
</organism>
<dbReference type="PROSITE" id="PS50931">
    <property type="entry name" value="HTH_LYSR"/>
    <property type="match status" value="1"/>
</dbReference>
<dbReference type="InterPro" id="IPR050950">
    <property type="entry name" value="HTH-type_LysR_regulators"/>
</dbReference>
<dbReference type="EMBL" id="JANYMP010000039">
    <property type="protein sequence ID" value="MCS7483979.1"/>
    <property type="molecule type" value="Genomic_DNA"/>
</dbReference>
<keyword evidence="4" id="KW-0804">Transcription</keyword>
<dbReference type="GO" id="GO:0003700">
    <property type="term" value="F:DNA-binding transcription factor activity"/>
    <property type="evidence" value="ECO:0007669"/>
    <property type="project" value="InterPro"/>
</dbReference>
<evidence type="ECO:0000256" key="4">
    <source>
        <dbReference type="ARBA" id="ARBA00023163"/>
    </source>
</evidence>
<dbReference type="GO" id="GO:0003677">
    <property type="term" value="F:DNA binding"/>
    <property type="evidence" value="ECO:0007669"/>
    <property type="project" value="UniProtKB-KW"/>
</dbReference>
<feature type="domain" description="HTH lysR-type" evidence="5">
    <location>
        <begin position="1"/>
        <end position="58"/>
    </location>
</feature>
<dbReference type="CDD" id="cd05466">
    <property type="entry name" value="PBP2_LTTR_substrate"/>
    <property type="match status" value="1"/>
</dbReference>
<dbReference type="PANTHER" id="PTHR30419:SF8">
    <property type="entry name" value="NITROGEN ASSIMILATION TRANSCRIPTIONAL ACTIVATOR-RELATED"/>
    <property type="match status" value="1"/>
</dbReference>
<dbReference type="Proteomes" id="UP001141259">
    <property type="component" value="Unassembled WGS sequence"/>
</dbReference>
<evidence type="ECO:0000256" key="3">
    <source>
        <dbReference type="ARBA" id="ARBA00023125"/>
    </source>
</evidence>
<dbReference type="Gene3D" id="1.10.10.10">
    <property type="entry name" value="Winged helix-like DNA-binding domain superfamily/Winged helix DNA-binding domain"/>
    <property type="match status" value="1"/>
</dbReference>
<name>A0A9X2VWJ8_9PSEU</name>
<dbReference type="Pfam" id="PF00126">
    <property type="entry name" value="HTH_1"/>
    <property type="match status" value="1"/>
</dbReference>
<accession>A0A9X2VWJ8</accession>
<dbReference type="AlphaFoldDB" id="A0A9X2VWJ8"/>
<protein>
    <submittedName>
        <fullName evidence="6">LysR family transcriptional regulator</fullName>
    </submittedName>
</protein>
<dbReference type="InterPro" id="IPR005119">
    <property type="entry name" value="LysR_subst-bd"/>
</dbReference>
<proteinExistence type="inferred from homology"/>